<comment type="subcellular location">
    <subcellularLocation>
        <location evidence="1">Membrane</location>
        <topology evidence="1">Multi-pass membrane protein</topology>
    </subcellularLocation>
</comment>
<evidence type="ECO:0000256" key="6">
    <source>
        <dbReference type="ARBA" id="ARBA00022989"/>
    </source>
</evidence>
<keyword evidence="7" id="KW-0756">Sterol biosynthesis</keyword>
<evidence type="ECO:0000256" key="14">
    <source>
        <dbReference type="SAM" id="Phobius"/>
    </source>
</evidence>
<evidence type="ECO:0000313" key="16">
    <source>
        <dbReference type="EMBL" id="KAJ2900242.1"/>
    </source>
</evidence>
<evidence type="ECO:0000259" key="15">
    <source>
        <dbReference type="PROSITE" id="PS51751"/>
    </source>
</evidence>
<feature type="transmembrane region" description="Helical" evidence="14">
    <location>
        <begin position="67"/>
        <end position="83"/>
    </location>
</feature>
<organism evidence="16 17">
    <name type="scientific">Zalerion maritima</name>
    <dbReference type="NCBI Taxonomy" id="339359"/>
    <lineage>
        <taxon>Eukaryota</taxon>
        <taxon>Fungi</taxon>
        <taxon>Dikarya</taxon>
        <taxon>Ascomycota</taxon>
        <taxon>Pezizomycotina</taxon>
        <taxon>Sordariomycetes</taxon>
        <taxon>Lulworthiomycetidae</taxon>
        <taxon>Lulworthiales</taxon>
        <taxon>Lulworthiaceae</taxon>
        <taxon>Zalerion</taxon>
    </lineage>
</organism>
<dbReference type="PANTHER" id="PTHR14207:SF0">
    <property type="entry name" value="3-BETA-HYDROXYSTEROID-DELTA(8),DELTA(7)-ISOMERASE"/>
    <property type="match status" value="1"/>
</dbReference>
<proteinExistence type="inferred from homology"/>
<gene>
    <name evidence="16" type="ORF">MKZ38_002524</name>
</gene>
<accession>A0AAD5WSC1</accession>
<keyword evidence="3" id="KW-0444">Lipid biosynthesis</keyword>
<keyword evidence="4 13" id="KW-0812">Transmembrane</keyword>
<evidence type="ECO:0000256" key="10">
    <source>
        <dbReference type="ARBA" id="ARBA00023166"/>
    </source>
</evidence>
<protein>
    <submittedName>
        <fullName evidence="16">Emopamil binding protein</fullName>
    </submittedName>
</protein>
<comment type="caution">
    <text evidence="16">The sequence shown here is derived from an EMBL/GenBank/DDBJ whole genome shotgun (WGS) entry which is preliminary data.</text>
</comment>
<evidence type="ECO:0000256" key="12">
    <source>
        <dbReference type="ARBA" id="ARBA00023235"/>
    </source>
</evidence>
<reference evidence="16" key="1">
    <citation type="submission" date="2022-07" db="EMBL/GenBank/DDBJ databases">
        <title>Draft genome sequence of Zalerion maritima ATCC 34329, a (micro)plastics degrading marine fungus.</title>
        <authorList>
            <person name="Paco A."/>
            <person name="Goncalves M.F.M."/>
            <person name="Rocha-Santos T.A.P."/>
            <person name="Alves A."/>
        </authorList>
    </citation>
    <scope>NUCLEOTIDE SEQUENCE</scope>
    <source>
        <strain evidence="16">ATCC 34329</strain>
    </source>
</reference>
<evidence type="ECO:0000256" key="5">
    <source>
        <dbReference type="ARBA" id="ARBA00022955"/>
    </source>
</evidence>
<dbReference type="GO" id="GO:0047750">
    <property type="term" value="F:cholestenol delta-isomerase activity"/>
    <property type="evidence" value="ECO:0007669"/>
    <property type="project" value="InterPro"/>
</dbReference>
<dbReference type="EMBL" id="JAKWBI020000176">
    <property type="protein sequence ID" value="KAJ2900242.1"/>
    <property type="molecule type" value="Genomic_DNA"/>
</dbReference>
<sequence length="256" mass="28896">MDNSSHVASELPLSPYYPLGVAVPGYVANDMTTLTILSYFAVGCGSILLAACFISRRVRPSLSTGELLTVMWFVLSGSIHLGMEGMSHIRSLPFPPPILTLHNHIGYVVYHSAAIGSMQTVLGQAWKEYSHSDSRYLTQDPFVITMEGITAVFWGPLCLVIAYCILADHPMRHPLQTIVSLGQIYGDVLYYLTCWFDHSVREIVYCRPENFYFWGYFILLNAFWIVIPFHLMTTSMRETSRAFDMLKVMVDGKKMA</sequence>
<dbReference type="GO" id="GO:0016126">
    <property type="term" value="P:sterol biosynthetic process"/>
    <property type="evidence" value="ECO:0007669"/>
    <property type="project" value="UniProtKB-KW"/>
</dbReference>
<keyword evidence="5" id="KW-0752">Steroid biosynthesis</keyword>
<dbReference type="PANTHER" id="PTHR14207">
    <property type="entry name" value="STEROL ISOMERASE"/>
    <property type="match status" value="1"/>
</dbReference>
<keyword evidence="12" id="KW-0413">Isomerase</keyword>
<keyword evidence="8" id="KW-0443">Lipid metabolism</keyword>
<dbReference type="InterPro" id="IPR033118">
    <property type="entry name" value="EXPERA"/>
</dbReference>
<feature type="transmembrane region" description="Helical" evidence="14">
    <location>
        <begin position="142"/>
        <end position="166"/>
    </location>
</feature>
<keyword evidence="10" id="KW-1207">Sterol metabolism</keyword>
<evidence type="ECO:0000256" key="7">
    <source>
        <dbReference type="ARBA" id="ARBA00023011"/>
    </source>
</evidence>
<dbReference type="InterPro" id="IPR007905">
    <property type="entry name" value="EBP"/>
</dbReference>
<name>A0AAD5WSC1_9PEZI</name>
<dbReference type="PROSITE" id="PS51751">
    <property type="entry name" value="EXPERA"/>
    <property type="match status" value="1"/>
</dbReference>
<keyword evidence="17" id="KW-1185">Reference proteome</keyword>
<dbReference type="GO" id="GO:0005783">
    <property type="term" value="C:endoplasmic reticulum"/>
    <property type="evidence" value="ECO:0007669"/>
    <property type="project" value="TreeGrafter"/>
</dbReference>
<evidence type="ECO:0000256" key="2">
    <source>
        <dbReference type="ARBA" id="ARBA00008337"/>
    </source>
</evidence>
<keyword evidence="6 13" id="KW-1133">Transmembrane helix</keyword>
<dbReference type="Pfam" id="PF05241">
    <property type="entry name" value="EBP"/>
    <property type="match status" value="1"/>
</dbReference>
<evidence type="ECO:0000256" key="1">
    <source>
        <dbReference type="ARBA" id="ARBA00004141"/>
    </source>
</evidence>
<comment type="similarity">
    <text evidence="2">Belongs to the EBP family.</text>
</comment>
<dbReference type="Proteomes" id="UP001201980">
    <property type="component" value="Unassembled WGS sequence"/>
</dbReference>
<evidence type="ECO:0000256" key="8">
    <source>
        <dbReference type="ARBA" id="ARBA00023098"/>
    </source>
</evidence>
<evidence type="ECO:0000313" key="17">
    <source>
        <dbReference type="Proteomes" id="UP001201980"/>
    </source>
</evidence>
<dbReference type="AlphaFoldDB" id="A0AAD5WSC1"/>
<feature type="transmembrane region" description="Helical" evidence="14">
    <location>
        <begin position="212"/>
        <end position="231"/>
    </location>
</feature>
<dbReference type="GO" id="GO:0004769">
    <property type="term" value="F:steroid Delta-isomerase activity"/>
    <property type="evidence" value="ECO:0007669"/>
    <property type="project" value="TreeGrafter"/>
</dbReference>
<keyword evidence="9 13" id="KW-0472">Membrane</keyword>
<dbReference type="GO" id="GO:0000247">
    <property type="term" value="F:C-8 sterol isomerase activity"/>
    <property type="evidence" value="ECO:0007669"/>
    <property type="project" value="TreeGrafter"/>
</dbReference>
<keyword evidence="11" id="KW-0753">Steroid metabolism</keyword>
<evidence type="ECO:0000256" key="3">
    <source>
        <dbReference type="ARBA" id="ARBA00022516"/>
    </source>
</evidence>
<evidence type="ECO:0000256" key="13">
    <source>
        <dbReference type="PROSITE-ProRule" id="PRU01087"/>
    </source>
</evidence>
<feature type="transmembrane region" description="Helical" evidence="14">
    <location>
        <begin position="36"/>
        <end position="55"/>
    </location>
</feature>
<evidence type="ECO:0000256" key="4">
    <source>
        <dbReference type="ARBA" id="ARBA00022692"/>
    </source>
</evidence>
<dbReference type="GO" id="GO:0016020">
    <property type="term" value="C:membrane"/>
    <property type="evidence" value="ECO:0007669"/>
    <property type="project" value="UniProtKB-SubCell"/>
</dbReference>
<evidence type="ECO:0000256" key="9">
    <source>
        <dbReference type="ARBA" id="ARBA00023136"/>
    </source>
</evidence>
<evidence type="ECO:0000256" key="11">
    <source>
        <dbReference type="ARBA" id="ARBA00023221"/>
    </source>
</evidence>
<feature type="domain" description="EXPERA" evidence="15">
    <location>
        <begin position="65"/>
        <end position="232"/>
    </location>
</feature>